<dbReference type="HOGENOM" id="CLU_681816_0_0_1"/>
<name>A0A0C9ZBY1_9AGAM</name>
<dbReference type="EMBL" id="KN835678">
    <property type="protein sequence ID" value="KIK34990.1"/>
    <property type="molecule type" value="Genomic_DNA"/>
</dbReference>
<organism evidence="2 3">
    <name type="scientific">Suillus luteus UH-Slu-Lm8-n1</name>
    <dbReference type="NCBI Taxonomy" id="930992"/>
    <lineage>
        <taxon>Eukaryota</taxon>
        <taxon>Fungi</taxon>
        <taxon>Dikarya</taxon>
        <taxon>Basidiomycota</taxon>
        <taxon>Agaricomycotina</taxon>
        <taxon>Agaricomycetes</taxon>
        <taxon>Agaricomycetidae</taxon>
        <taxon>Boletales</taxon>
        <taxon>Suillineae</taxon>
        <taxon>Suillaceae</taxon>
        <taxon>Suillus</taxon>
    </lineage>
</organism>
<dbReference type="OrthoDB" id="2653031at2759"/>
<reference evidence="3" key="2">
    <citation type="submission" date="2015-01" db="EMBL/GenBank/DDBJ databases">
        <title>Evolutionary Origins and Diversification of the Mycorrhizal Mutualists.</title>
        <authorList>
            <consortium name="DOE Joint Genome Institute"/>
            <consortium name="Mycorrhizal Genomics Consortium"/>
            <person name="Kohler A."/>
            <person name="Kuo A."/>
            <person name="Nagy L.G."/>
            <person name="Floudas D."/>
            <person name="Copeland A."/>
            <person name="Barry K.W."/>
            <person name="Cichocki N."/>
            <person name="Veneault-Fourrey C."/>
            <person name="LaButti K."/>
            <person name="Lindquist E.A."/>
            <person name="Lipzen A."/>
            <person name="Lundell T."/>
            <person name="Morin E."/>
            <person name="Murat C."/>
            <person name="Riley R."/>
            <person name="Ohm R."/>
            <person name="Sun H."/>
            <person name="Tunlid A."/>
            <person name="Henrissat B."/>
            <person name="Grigoriev I.V."/>
            <person name="Hibbett D.S."/>
            <person name="Martin F."/>
        </authorList>
    </citation>
    <scope>NUCLEOTIDE SEQUENCE [LARGE SCALE GENOMIC DNA]</scope>
    <source>
        <strain evidence="3">UH-Slu-Lm8-n1</strain>
    </source>
</reference>
<feature type="compositionally biased region" description="Basic residues" evidence="1">
    <location>
        <begin position="76"/>
        <end position="92"/>
    </location>
</feature>
<dbReference type="Proteomes" id="UP000054485">
    <property type="component" value="Unassembled WGS sequence"/>
</dbReference>
<reference evidence="2 3" key="1">
    <citation type="submission" date="2014-04" db="EMBL/GenBank/DDBJ databases">
        <authorList>
            <consortium name="DOE Joint Genome Institute"/>
            <person name="Kuo A."/>
            <person name="Ruytinx J."/>
            <person name="Rineau F."/>
            <person name="Colpaert J."/>
            <person name="Kohler A."/>
            <person name="Nagy L.G."/>
            <person name="Floudas D."/>
            <person name="Copeland A."/>
            <person name="Barry K.W."/>
            <person name="Cichocki N."/>
            <person name="Veneault-Fourrey C."/>
            <person name="LaButti K."/>
            <person name="Lindquist E.A."/>
            <person name="Lipzen A."/>
            <person name="Lundell T."/>
            <person name="Morin E."/>
            <person name="Murat C."/>
            <person name="Sun H."/>
            <person name="Tunlid A."/>
            <person name="Henrissat B."/>
            <person name="Grigoriev I.V."/>
            <person name="Hibbett D.S."/>
            <person name="Martin F."/>
            <person name="Nordberg H.P."/>
            <person name="Cantor M.N."/>
            <person name="Hua S.X."/>
        </authorList>
    </citation>
    <scope>NUCLEOTIDE SEQUENCE [LARGE SCALE GENOMIC DNA]</scope>
    <source>
        <strain evidence="2 3">UH-Slu-Lm8-n1</strain>
    </source>
</reference>
<dbReference type="AlphaFoldDB" id="A0A0C9ZBY1"/>
<sequence>MSVFFPIKSIFIIRQLELTAKKIRHRIPTPHTSRISKSTTQMSGLNVSRVTNLSINPTDDLSHPTAISLTAQQSSKSKRSSTMRKKNKKQRSQKPLANPDNSNQKEPWLDLSFLDRQCTEKDFLCNYWRNTVADEHTMRLDYFLNVMDAQERELWQGFSDDYVPSWAKFTEVRQGCEGNDEQKWDSGGRIYVKKKKEWRPGPVMLRVRNNNWIGGLREDLDDFSMGSSRKWMDDEVFVPTEDYKGYGVGGDLSPERGRQLDCEQDSKPRQEVERTVEPRLIVPHVTSASFILDIPPAQSITQDDARIIPPPPFFHTLPDCSSPLSKHDSRTHAPLVAPFRTRQFSHGPRSIFTPAPTPVPSEHAGDGVIQNHGEFEKLLGFLKMNPEQKVAEIQRLVRSMGRGT</sequence>
<feature type="compositionally biased region" description="Polar residues" evidence="1">
    <location>
        <begin position="56"/>
        <end position="73"/>
    </location>
</feature>
<feature type="region of interest" description="Disordered" evidence="1">
    <location>
        <begin position="56"/>
        <end position="105"/>
    </location>
</feature>
<accession>A0A0C9ZBY1</accession>
<evidence type="ECO:0000313" key="3">
    <source>
        <dbReference type="Proteomes" id="UP000054485"/>
    </source>
</evidence>
<gene>
    <name evidence="2" type="ORF">CY34DRAFT_605107</name>
</gene>
<feature type="compositionally biased region" description="Polar residues" evidence="1">
    <location>
        <begin position="93"/>
        <end position="105"/>
    </location>
</feature>
<protein>
    <submittedName>
        <fullName evidence="2">Uncharacterized protein</fullName>
    </submittedName>
</protein>
<proteinExistence type="predicted"/>
<evidence type="ECO:0000313" key="2">
    <source>
        <dbReference type="EMBL" id="KIK34990.1"/>
    </source>
</evidence>
<dbReference type="InParanoid" id="A0A0C9ZBY1"/>
<evidence type="ECO:0000256" key="1">
    <source>
        <dbReference type="SAM" id="MobiDB-lite"/>
    </source>
</evidence>
<keyword evidence="3" id="KW-1185">Reference proteome</keyword>